<evidence type="ECO:0000259" key="1">
    <source>
        <dbReference type="Pfam" id="PF01593"/>
    </source>
</evidence>
<organism evidence="2 3">
    <name type="scientific">Paenibacillus gyeongsangnamensis</name>
    <dbReference type="NCBI Taxonomy" id="3388067"/>
    <lineage>
        <taxon>Bacteria</taxon>
        <taxon>Bacillati</taxon>
        <taxon>Bacillota</taxon>
        <taxon>Bacilli</taxon>
        <taxon>Bacillales</taxon>
        <taxon>Paenibacillaceae</taxon>
        <taxon>Paenibacillus</taxon>
    </lineage>
</organism>
<dbReference type="RefSeq" id="WP_269884241.1">
    <property type="nucleotide sequence ID" value="NZ_JAQAGZ010000019.1"/>
</dbReference>
<dbReference type="Proteomes" id="UP001527882">
    <property type="component" value="Unassembled WGS sequence"/>
</dbReference>
<protein>
    <submittedName>
        <fullName evidence="2">FAD-dependent oxidoreductase</fullName>
    </submittedName>
</protein>
<sequence>MISKKVVILGGGVAGMSAAHELAERGFSVAVYEMRGLPGGKARSMAVPGSGKQGRKDLPGEHGFRFFPRFYKHIIDTMERIPYGDNLRGVADNLIEGTRLGLARTDGPPVEFLTEFPTSITDFHALVKSIFDNHLGLTEQEVELYVERLYQVMTSCDERRIAEYQNEAWWDFIDADRQSENFRRVFTGMTRVLVAAKAREANTATVGAVGAQIMVDMVMPGGSADRLLDGPTNEVWLSPWHAYLEQLGVDYHLEAKVEHIRCENGVITGVTVTEKGETFEVRGDYYIAAFPVEVMARFITPELAEADPALAGIPKLAENVDWMNGIQFYLKRDVPIIHGHMIYMDSPWALTGVSQKQFWPEFDLSEYGDGQVQGIISVDVSDWEKPGLLYGKPAKLCTREEIKNEVWAQLKMSLNVNGRVVLEDDNLHTWFLDEDIHTPNPEGAAVNLEPLLVNKIHTWAIRPTADTRIPNLFLASDYVRTHTDLATMEGANEAARHAVNAIIDRSGSDARKCKIWEMYQFSPWLSLNRLHDKKRFEEGLPWDGKIFGGVLG</sequence>
<dbReference type="PANTHER" id="PTHR42923">
    <property type="entry name" value="PROTOPORPHYRINOGEN OXIDASE"/>
    <property type="match status" value="1"/>
</dbReference>
<dbReference type="Gene3D" id="3.50.50.60">
    <property type="entry name" value="FAD/NAD(P)-binding domain"/>
    <property type="match status" value="1"/>
</dbReference>
<dbReference type="InterPro" id="IPR002937">
    <property type="entry name" value="Amino_oxidase"/>
</dbReference>
<gene>
    <name evidence="2" type="ORF">O9H85_25510</name>
</gene>
<evidence type="ECO:0000313" key="2">
    <source>
        <dbReference type="EMBL" id="MCZ8515708.1"/>
    </source>
</evidence>
<dbReference type="InterPro" id="IPR036188">
    <property type="entry name" value="FAD/NAD-bd_sf"/>
</dbReference>
<dbReference type="Pfam" id="PF01593">
    <property type="entry name" value="Amino_oxidase"/>
    <property type="match status" value="1"/>
</dbReference>
<name>A0ABT4QFR8_9BACL</name>
<reference evidence="2 3" key="1">
    <citation type="submission" date="2022-12" db="EMBL/GenBank/DDBJ databases">
        <title>Draft genome sequence of Paenibacillus sp. dW9.</title>
        <authorList>
            <person name="Choi E.-W."/>
            <person name="Kim D.-U."/>
        </authorList>
    </citation>
    <scope>NUCLEOTIDE SEQUENCE [LARGE SCALE GENOMIC DNA]</scope>
    <source>
        <strain evidence="3">dW9</strain>
    </source>
</reference>
<comment type="caution">
    <text evidence="2">The sequence shown here is derived from an EMBL/GenBank/DDBJ whole genome shotgun (WGS) entry which is preliminary data.</text>
</comment>
<dbReference type="InterPro" id="IPR050464">
    <property type="entry name" value="Zeta_carotene_desat/Oxidored"/>
</dbReference>
<keyword evidence="3" id="KW-1185">Reference proteome</keyword>
<dbReference type="PANTHER" id="PTHR42923:SF46">
    <property type="entry name" value="AMINE OXIDASE"/>
    <property type="match status" value="1"/>
</dbReference>
<dbReference type="SUPFAM" id="SSF51905">
    <property type="entry name" value="FAD/NAD(P)-binding domain"/>
    <property type="match status" value="1"/>
</dbReference>
<proteinExistence type="predicted"/>
<feature type="domain" description="Amine oxidase" evidence="1">
    <location>
        <begin position="13"/>
        <end position="503"/>
    </location>
</feature>
<accession>A0ABT4QFR8</accession>
<dbReference type="EMBL" id="JAQAGZ010000019">
    <property type="protein sequence ID" value="MCZ8515708.1"/>
    <property type="molecule type" value="Genomic_DNA"/>
</dbReference>
<evidence type="ECO:0000313" key="3">
    <source>
        <dbReference type="Proteomes" id="UP001527882"/>
    </source>
</evidence>